<accession>C1F5N5</accession>
<gene>
    <name evidence="1" type="ordered locus">ACP_3215</name>
</gene>
<sequence>MLPGSSPFQPAALYECLVPAEIEQGHFGDPEYVFETLQGRAADETLPPLYQVDEIH</sequence>
<proteinExistence type="predicted"/>
<reference evidence="1 2" key="1">
    <citation type="journal article" date="2009" name="Appl. Environ. Microbiol.">
        <title>Three genomes from the phylum Acidobacteria provide insight into the lifestyles of these microorganisms in soils.</title>
        <authorList>
            <person name="Ward N.L."/>
            <person name="Challacombe J.F."/>
            <person name="Janssen P.H."/>
            <person name="Henrissat B."/>
            <person name="Coutinho P.M."/>
            <person name="Wu M."/>
            <person name="Xie G."/>
            <person name="Haft D.H."/>
            <person name="Sait M."/>
            <person name="Badger J."/>
            <person name="Barabote R.D."/>
            <person name="Bradley B."/>
            <person name="Brettin T.S."/>
            <person name="Brinkac L.M."/>
            <person name="Bruce D."/>
            <person name="Creasy T."/>
            <person name="Daugherty S.C."/>
            <person name="Davidsen T.M."/>
            <person name="DeBoy R.T."/>
            <person name="Detter J.C."/>
            <person name="Dodson R.J."/>
            <person name="Durkin A.S."/>
            <person name="Ganapathy A."/>
            <person name="Gwinn-Giglio M."/>
            <person name="Han C.S."/>
            <person name="Khouri H."/>
            <person name="Kiss H."/>
            <person name="Kothari S.P."/>
            <person name="Madupu R."/>
            <person name="Nelson K.E."/>
            <person name="Nelson W.C."/>
            <person name="Paulsen I."/>
            <person name="Penn K."/>
            <person name="Ren Q."/>
            <person name="Rosovitz M.J."/>
            <person name="Selengut J.D."/>
            <person name="Shrivastava S."/>
            <person name="Sullivan S.A."/>
            <person name="Tapia R."/>
            <person name="Thompson L.S."/>
            <person name="Watkins K.L."/>
            <person name="Yang Q."/>
            <person name="Yu C."/>
            <person name="Zafar N."/>
            <person name="Zhou L."/>
            <person name="Kuske C.R."/>
        </authorList>
    </citation>
    <scope>NUCLEOTIDE SEQUENCE [LARGE SCALE GENOMIC DNA]</scope>
    <source>
        <strain evidence="2">ATCC 51196 / DSM 11244 / BCRC 80197 / JCM 7670 / NBRC 15755 / NCIMB 13165 / 161</strain>
    </source>
</reference>
<evidence type="ECO:0000313" key="2">
    <source>
        <dbReference type="Proteomes" id="UP000002207"/>
    </source>
</evidence>
<evidence type="ECO:0000313" key="1">
    <source>
        <dbReference type="EMBL" id="ACO33595.1"/>
    </source>
</evidence>
<organism evidence="1 2">
    <name type="scientific">Acidobacterium capsulatum (strain ATCC 51196 / DSM 11244 / BCRC 80197 / JCM 7670 / NBRC 15755 / NCIMB 13165 / 161)</name>
    <dbReference type="NCBI Taxonomy" id="240015"/>
    <lineage>
        <taxon>Bacteria</taxon>
        <taxon>Pseudomonadati</taxon>
        <taxon>Acidobacteriota</taxon>
        <taxon>Terriglobia</taxon>
        <taxon>Terriglobales</taxon>
        <taxon>Acidobacteriaceae</taxon>
        <taxon>Acidobacterium</taxon>
    </lineage>
</organism>
<dbReference type="AlphaFoldDB" id="C1F5N5"/>
<dbReference type="KEGG" id="aca:ACP_3215"/>
<dbReference type="HOGENOM" id="CLU_3003472_0_0_0"/>
<protein>
    <submittedName>
        <fullName evidence="1">Uncharacterized protein</fullName>
    </submittedName>
</protein>
<name>C1F5N5_ACIC5</name>
<dbReference type="InParanoid" id="C1F5N5"/>
<dbReference type="Proteomes" id="UP000002207">
    <property type="component" value="Chromosome"/>
</dbReference>
<dbReference type="EMBL" id="CP001472">
    <property type="protein sequence ID" value="ACO33595.1"/>
    <property type="molecule type" value="Genomic_DNA"/>
</dbReference>
<keyword evidence="2" id="KW-1185">Reference proteome</keyword>